<sequence>MVIESRFSVGIPNCSIQKWIFGSCSDPLPDRKAWIDADNPTTRYLTLSTGRLLAKRIAVGLREHGVQPGDRVLVLTGNSVVFPAIILGIWMTGGIFTAANPSYVARELAYQLKDSGARVMIAASTSWDVAVQAAEMVAMEQGNMFVLDDTIPGLDETGRVTVAGTQHWTKLVASTGKGEAFVWDEPVDSKTATCTLNYSSGTTGLPKGVEITHYNHVANGQGSVSVSKLHPDYVEQTRRGAALCFLPMFHAFSQGYFVTIFPHEGIPVYVMSQFDLVKMLRHIEKFRITKTFAVPPILVGMSKHPLTKKTDLSSLELFGSGAAPLGRETQQAVNKLLPDSHIGMLKQGWGMSELTCCAMAWDPRATTCEGVGELMPGGKARILDLETGREILEPGVRGELYVSAPTLMRRYWRNPEATAQAITMDASGTRWLRTGDIAYVSPRYESGAIFYIVDRVKELIKVRGFQVSPTELDAVLLENQHVLDAAVVGAMKDGEEVPRAYVVRKPGSDVLTETEVEAWVRERVAPYKQLRGGVVFVDAIPKNPVRVPMTPWKTSEVNNRKTGKILRKVLAERARREMEDTRSKL</sequence>
<feature type="domain" description="AMP-dependent synthetase/ligase" evidence="1">
    <location>
        <begin position="29"/>
        <end position="412"/>
    </location>
</feature>
<accession>A0A086T963</accession>
<protein>
    <submittedName>
        <fullName evidence="3">4-coumarate--CoA ligase-like-like protein</fullName>
    </submittedName>
</protein>
<dbReference type="Pfam" id="PF13193">
    <property type="entry name" value="AMP-binding_C"/>
    <property type="match status" value="1"/>
</dbReference>
<dbReference type="Pfam" id="PF00501">
    <property type="entry name" value="AMP-binding"/>
    <property type="match status" value="1"/>
</dbReference>
<dbReference type="PANTHER" id="PTHR24096:SF424">
    <property type="entry name" value="ACETYL-COA SYNTHETASE-LIKE PROTEIN-RELATED"/>
    <property type="match status" value="1"/>
</dbReference>
<dbReference type="CDD" id="cd05911">
    <property type="entry name" value="Firefly_Luc_like"/>
    <property type="match status" value="1"/>
</dbReference>
<dbReference type="InterPro" id="IPR042099">
    <property type="entry name" value="ANL_N_sf"/>
</dbReference>
<name>A0A086T963_HAPC1</name>
<feature type="domain" description="AMP-binding enzyme C-terminal" evidence="2">
    <location>
        <begin position="471"/>
        <end position="543"/>
    </location>
</feature>
<organism evidence="3 4">
    <name type="scientific">Hapsidospora chrysogenum (strain ATCC 11550 / CBS 779.69 / DSM 880 / IAM 14645 / JCM 23072 / IMI 49137)</name>
    <name type="common">Acremonium chrysogenum</name>
    <dbReference type="NCBI Taxonomy" id="857340"/>
    <lineage>
        <taxon>Eukaryota</taxon>
        <taxon>Fungi</taxon>
        <taxon>Dikarya</taxon>
        <taxon>Ascomycota</taxon>
        <taxon>Pezizomycotina</taxon>
        <taxon>Sordariomycetes</taxon>
        <taxon>Hypocreomycetidae</taxon>
        <taxon>Hypocreales</taxon>
        <taxon>Bionectriaceae</taxon>
        <taxon>Hapsidospora</taxon>
    </lineage>
</organism>
<keyword evidence="3" id="KW-0436">Ligase</keyword>
<dbReference type="PANTHER" id="PTHR24096">
    <property type="entry name" value="LONG-CHAIN-FATTY-ACID--COA LIGASE"/>
    <property type="match status" value="1"/>
</dbReference>
<reference evidence="4" key="1">
    <citation type="journal article" date="2014" name="Genome Announc.">
        <title>Genome sequence and annotation of Acremonium chrysogenum, producer of the beta-lactam antibiotic cephalosporin C.</title>
        <authorList>
            <person name="Terfehr D."/>
            <person name="Dahlmann T.A."/>
            <person name="Specht T."/>
            <person name="Zadra I."/>
            <person name="Kuernsteiner H."/>
            <person name="Kueck U."/>
        </authorList>
    </citation>
    <scope>NUCLEOTIDE SEQUENCE [LARGE SCALE GENOMIC DNA]</scope>
    <source>
        <strain evidence="4">ATCC 11550 / CBS 779.69 / DSM 880 / IAM 14645 / JCM 23072 / IMI 49137</strain>
    </source>
</reference>
<evidence type="ECO:0000259" key="1">
    <source>
        <dbReference type="Pfam" id="PF00501"/>
    </source>
</evidence>
<dbReference type="EMBL" id="JPKY01000025">
    <property type="protein sequence ID" value="KFH45895.1"/>
    <property type="molecule type" value="Genomic_DNA"/>
</dbReference>
<dbReference type="InterPro" id="IPR000873">
    <property type="entry name" value="AMP-dep_synth/lig_dom"/>
</dbReference>
<dbReference type="GO" id="GO:0016405">
    <property type="term" value="F:CoA-ligase activity"/>
    <property type="evidence" value="ECO:0007669"/>
    <property type="project" value="TreeGrafter"/>
</dbReference>
<dbReference type="OrthoDB" id="6509636at2759"/>
<dbReference type="Proteomes" id="UP000029964">
    <property type="component" value="Unassembled WGS sequence"/>
</dbReference>
<proteinExistence type="predicted"/>
<gene>
    <name evidence="3" type="ORF">ACRE_032840</name>
</gene>
<dbReference type="InterPro" id="IPR025110">
    <property type="entry name" value="AMP-bd_C"/>
</dbReference>
<evidence type="ECO:0000313" key="3">
    <source>
        <dbReference type="EMBL" id="KFH45895.1"/>
    </source>
</evidence>
<dbReference type="InterPro" id="IPR020845">
    <property type="entry name" value="AMP-binding_CS"/>
</dbReference>
<dbReference type="AlphaFoldDB" id="A0A086T963"/>
<evidence type="ECO:0000313" key="4">
    <source>
        <dbReference type="Proteomes" id="UP000029964"/>
    </source>
</evidence>
<dbReference type="HOGENOM" id="CLU_000022_59_2_1"/>
<keyword evidence="4" id="KW-1185">Reference proteome</keyword>
<comment type="caution">
    <text evidence="3">The sequence shown here is derived from an EMBL/GenBank/DDBJ whole genome shotgun (WGS) entry which is preliminary data.</text>
</comment>
<dbReference type="Gene3D" id="3.40.50.12780">
    <property type="entry name" value="N-terminal domain of ligase-like"/>
    <property type="match status" value="1"/>
</dbReference>
<dbReference type="InterPro" id="IPR045851">
    <property type="entry name" value="AMP-bd_C_sf"/>
</dbReference>
<dbReference type="Gene3D" id="3.30.300.30">
    <property type="match status" value="1"/>
</dbReference>
<dbReference type="STRING" id="857340.A0A086T963"/>
<evidence type="ECO:0000259" key="2">
    <source>
        <dbReference type="Pfam" id="PF13193"/>
    </source>
</evidence>
<dbReference type="SUPFAM" id="SSF56801">
    <property type="entry name" value="Acetyl-CoA synthetase-like"/>
    <property type="match status" value="1"/>
</dbReference>
<dbReference type="PROSITE" id="PS00455">
    <property type="entry name" value="AMP_BINDING"/>
    <property type="match status" value="1"/>
</dbReference>